<evidence type="ECO:0000256" key="2">
    <source>
        <dbReference type="ARBA" id="ARBA00022737"/>
    </source>
</evidence>
<evidence type="ECO:0000313" key="6">
    <source>
        <dbReference type="Proteomes" id="UP000623129"/>
    </source>
</evidence>
<name>A0A833R404_9POAL</name>
<dbReference type="PANTHER" id="PTHR14221">
    <property type="entry name" value="WD REPEAT DOMAIN 44"/>
    <property type="match status" value="1"/>
</dbReference>
<dbReference type="Gene3D" id="2.130.10.10">
    <property type="entry name" value="YVTN repeat-like/Quinoprotein amine dehydrogenase"/>
    <property type="match status" value="1"/>
</dbReference>
<dbReference type="PROSITE" id="PS00678">
    <property type="entry name" value="WD_REPEATS_1"/>
    <property type="match status" value="1"/>
</dbReference>
<dbReference type="InterPro" id="IPR040324">
    <property type="entry name" value="WDR44/Dgr2"/>
</dbReference>
<dbReference type="Pfam" id="PF00400">
    <property type="entry name" value="WD40"/>
    <property type="match status" value="2"/>
</dbReference>
<dbReference type="EMBL" id="SWLB01000015">
    <property type="protein sequence ID" value="KAF3329284.1"/>
    <property type="molecule type" value="Genomic_DNA"/>
</dbReference>
<accession>A0A833R404</accession>
<keyword evidence="2" id="KW-0677">Repeat</keyword>
<gene>
    <name evidence="5" type="ORF">FCM35_KLT06362</name>
</gene>
<keyword evidence="6" id="KW-1185">Reference proteome</keyword>
<comment type="caution">
    <text evidence="5">The sequence shown here is derived from an EMBL/GenBank/DDBJ whole genome shotgun (WGS) entry which is preliminary data.</text>
</comment>
<dbReference type="Proteomes" id="UP000623129">
    <property type="component" value="Unassembled WGS sequence"/>
</dbReference>
<dbReference type="InterPro" id="IPR024977">
    <property type="entry name" value="Apc4-like_WD40_dom"/>
</dbReference>
<dbReference type="SUPFAM" id="SSF50978">
    <property type="entry name" value="WD40 repeat-like"/>
    <property type="match status" value="1"/>
</dbReference>
<dbReference type="InterPro" id="IPR020472">
    <property type="entry name" value="WD40_PAC1"/>
</dbReference>
<dbReference type="PROSITE" id="PS50082">
    <property type="entry name" value="WD_REPEATS_2"/>
    <property type="match status" value="3"/>
</dbReference>
<keyword evidence="1 3" id="KW-0853">WD repeat</keyword>
<dbReference type="Pfam" id="PF12894">
    <property type="entry name" value="ANAPC4_WD40"/>
    <property type="match status" value="1"/>
</dbReference>
<protein>
    <submittedName>
        <fullName evidence="5">WD repeat-containing protein 44</fullName>
    </submittedName>
</protein>
<dbReference type="OrthoDB" id="408728at2759"/>
<evidence type="ECO:0000259" key="4">
    <source>
        <dbReference type="Pfam" id="PF12894"/>
    </source>
</evidence>
<feature type="domain" description="Anaphase-promoting complex subunit 4-like WD40" evidence="4">
    <location>
        <begin position="688"/>
        <end position="744"/>
    </location>
</feature>
<dbReference type="SMART" id="SM00320">
    <property type="entry name" value="WD40"/>
    <property type="match status" value="6"/>
</dbReference>
<dbReference type="InterPro" id="IPR036322">
    <property type="entry name" value="WD40_repeat_dom_sf"/>
</dbReference>
<evidence type="ECO:0000256" key="1">
    <source>
        <dbReference type="ARBA" id="ARBA00022574"/>
    </source>
</evidence>
<feature type="repeat" description="WD" evidence="3">
    <location>
        <begin position="622"/>
        <end position="654"/>
    </location>
</feature>
<evidence type="ECO:0000256" key="3">
    <source>
        <dbReference type="PROSITE-ProRule" id="PRU00221"/>
    </source>
</evidence>
<organism evidence="5 6">
    <name type="scientific">Carex littledalei</name>
    <dbReference type="NCBI Taxonomy" id="544730"/>
    <lineage>
        <taxon>Eukaryota</taxon>
        <taxon>Viridiplantae</taxon>
        <taxon>Streptophyta</taxon>
        <taxon>Embryophyta</taxon>
        <taxon>Tracheophyta</taxon>
        <taxon>Spermatophyta</taxon>
        <taxon>Magnoliopsida</taxon>
        <taxon>Liliopsida</taxon>
        <taxon>Poales</taxon>
        <taxon>Cyperaceae</taxon>
        <taxon>Cyperoideae</taxon>
        <taxon>Cariceae</taxon>
        <taxon>Carex</taxon>
        <taxon>Carex subgen. Euthyceras</taxon>
    </lineage>
</organism>
<reference evidence="5" key="1">
    <citation type="submission" date="2020-01" db="EMBL/GenBank/DDBJ databases">
        <title>Genome sequence of Kobresia littledalei, the first chromosome-level genome in the family Cyperaceae.</title>
        <authorList>
            <person name="Qu G."/>
        </authorList>
    </citation>
    <scope>NUCLEOTIDE SEQUENCE</scope>
    <source>
        <strain evidence="5">C.B.Clarke</strain>
        <tissue evidence="5">Leaf</tissue>
    </source>
</reference>
<dbReference type="InterPro" id="IPR001680">
    <property type="entry name" value="WD40_rpt"/>
</dbReference>
<feature type="repeat" description="WD" evidence="3">
    <location>
        <begin position="532"/>
        <end position="573"/>
    </location>
</feature>
<dbReference type="InterPro" id="IPR019775">
    <property type="entry name" value="WD40_repeat_CS"/>
</dbReference>
<dbReference type="PROSITE" id="PS50294">
    <property type="entry name" value="WD_REPEATS_REGION"/>
    <property type="match status" value="3"/>
</dbReference>
<dbReference type="PRINTS" id="PR00320">
    <property type="entry name" value="GPROTEINBRPT"/>
</dbReference>
<dbReference type="AlphaFoldDB" id="A0A833R404"/>
<feature type="repeat" description="WD" evidence="3">
    <location>
        <begin position="662"/>
        <end position="697"/>
    </location>
</feature>
<dbReference type="PANTHER" id="PTHR14221:SF57">
    <property type="entry name" value="TRANSDUCIN_WD40 REPEAT-LIKE SUPERFAMILY PROTEIN"/>
    <property type="match status" value="1"/>
</dbReference>
<dbReference type="InterPro" id="IPR015943">
    <property type="entry name" value="WD40/YVTN_repeat-like_dom_sf"/>
</dbReference>
<proteinExistence type="predicted"/>
<sequence>MYCVSLNRGPQLIEFWSTYRPISRFGSILDWAYSQAGKSVRVSYGGLERVYLTGWQFKRSRVITKELRMETPPGHYFLVYYIPNFVPRFVNTWCTKIKLFDRQRPSQEGKIYESTVHYLSLHETDTNSIFQTPTVPTCQIGILNYVIIRAYKKREILISVLGDCLYLITGKEGEIFRRAYTVKAQKESPKEGKGDRTPTYWSRVPFEVATCNYRIFKGWKIGDKLGEALLRNFQFNFGEFREYDTSERQLRVIQGRIIQRCFLAVIGTTCFALGFLNGDQFLISVQIFSSKVTMQRSNFDGEDAFFDATDTSDNTSAKISVDSTLYDECVDTLSRKTKSVDFMHGFAPFELSSVHERRSSFFKQVGFSELVASKTPSCHFEPKNDEILEIESFTTTTRDTVSETPSCSTNNETEKDCPGCLRDNHTKKVLMVHDEVRSDELRAFQKFQALNSISEPLQRVLGSGFTDTNKNHSVGKNSIFKRWWSFPVKRKMQTYEASVLDYLQVKGPRRTNVECHRKRCMDFTSLFMDQQIRAHKGSIRVVKFSSSGRYLATGGEDCAVMIWEIREEESSFGCYNRGVFSESNDKPKGIMGIEMLKKGARSGLAIIPKRVSQIVEQPLHKFRGHSAGILDLSWSKSDCLLTASMDKTVRLWQVGSDCCLAIFQHANYVTSVQFNPINEGEFISGSIDGKVRLWQISDRRVFDWVDARHMVTSVCYRPDSKGFTVGCSNGTCRFYDIEGGISEHAHDLCICSKKKSAGKMITSLQYAPGDPGRVMITTADSSIIITDGKNVFQKYKGVSKSKTLSPASFTSDGQYIISVRDNSRVHIWNSNPFTDIPLNIKPKVIRSCETFLCENASMAIPWPGVDRVKRDLPESSDLSSPRCFSLGARFFPLGPAVTWPEEKLPPNIHCNLLEKLGSFVNRDSGAWRAGILTVGHDGVIRSFHNYGFPVRL</sequence>
<evidence type="ECO:0000313" key="5">
    <source>
        <dbReference type="EMBL" id="KAF3329284.1"/>
    </source>
</evidence>